<dbReference type="EMBL" id="SMYL01000004">
    <property type="protein sequence ID" value="TDK65997.1"/>
    <property type="molecule type" value="Genomic_DNA"/>
</dbReference>
<name>A0A4R5W2K2_9BURK</name>
<evidence type="ECO:0000313" key="1">
    <source>
        <dbReference type="EMBL" id="TDK65997.1"/>
    </source>
</evidence>
<organism evidence="1 2">
    <name type="scientific">Sapientia aquatica</name>
    <dbReference type="NCBI Taxonomy" id="1549640"/>
    <lineage>
        <taxon>Bacteria</taxon>
        <taxon>Pseudomonadati</taxon>
        <taxon>Pseudomonadota</taxon>
        <taxon>Betaproteobacteria</taxon>
        <taxon>Burkholderiales</taxon>
        <taxon>Oxalobacteraceae</taxon>
        <taxon>Sapientia</taxon>
    </lineage>
</organism>
<accession>A0A4R5W2K2</accession>
<dbReference type="OrthoDB" id="1436405at2"/>
<dbReference type="Proteomes" id="UP000294829">
    <property type="component" value="Unassembled WGS sequence"/>
</dbReference>
<proteinExistence type="predicted"/>
<dbReference type="RefSeq" id="WP_133328151.1">
    <property type="nucleotide sequence ID" value="NZ_SMYL01000004.1"/>
</dbReference>
<dbReference type="AlphaFoldDB" id="A0A4R5W2K2"/>
<protein>
    <submittedName>
        <fullName evidence="1">Uncharacterized protein</fullName>
    </submittedName>
</protein>
<keyword evidence="2" id="KW-1185">Reference proteome</keyword>
<comment type="caution">
    <text evidence="1">The sequence shown here is derived from an EMBL/GenBank/DDBJ whole genome shotgun (WGS) entry which is preliminary data.</text>
</comment>
<gene>
    <name evidence="1" type="ORF">E2I14_10415</name>
</gene>
<reference evidence="1 2" key="1">
    <citation type="submission" date="2019-03" db="EMBL/GenBank/DDBJ databases">
        <title>Sapientia aquatica gen. nov., sp. nov., isolated from a crater lake.</title>
        <authorList>
            <person name="Felfoldi T."/>
            <person name="Szabo A."/>
            <person name="Toth E."/>
            <person name="Schumann P."/>
            <person name="Keki Z."/>
            <person name="Marialigeti K."/>
            <person name="Mathe I."/>
        </authorList>
    </citation>
    <scope>NUCLEOTIDE SEQUENCE [LARGE SCALE GENOMIC DNA]</scope>
    <source>
        <strain evidence="1 2">SA-152</strain>
    </source>
</reference>
<evidence type="ECO:0000313" key="2">
    <source>
        <dbReference type="Proteomes" id="UP000294829"/>
    </source>
</evidence>
<sequence length="169" mass="18974">MIPVTYIKRNAAALEKQYNKSTKQLMTILYAKLVVIEVAGWVEMSMDELIKRAGKTIKEPLNIKHLDSQIIQRTYGFEYDKHFRSMLMRVIGLVSVEELEGRLNAGTHAKMLAAINLLKSARDSLAHTYVENPSSGPGFAAPSVAMSYLNDIYAGLKDIETNMKILKLI</sequence>